<evidence type="ECO:0000259" key="1">
    <source>
        <dbReference type="Pfam" id="PF13568"/>
    </source>
</evidence>
<evidence type="ECO:0000313" key="3">
    <source>
        <dbReference type="Proteomes" id="UP000262142"/>
    </source>
</evidence>
<dbReference type="OrthoDB" id="1467485at2"/>
<organism evidence="2 3">
    <name type="scientific">Candidatus Ornithobacterium hominis</name>
    <dbReference type="NCBI Taxonomy" id="2497989"/>
    <lineage>
        <taxon>Bacteria</taxon>
        <taxon>Pseudomonadati</taxon>
        <taxon>Bacteroidota</taxon>
        <taxon>Flavobacteriia</taxon>
        <taxon>Flavobacteriales</taxon>
        <taxon>Weeksellaceae</taxon>
        <taxon>Ornithobacterium</taxon>
    </lineage>
</organism>
<accession>A0A383U1W7</accession>
<sequence length="271" mass="31436">MKNFITLLVFFCFCTIQAQFRVNYDKKDKFTELDQQRFSWGYFIGLNHFNFNVHPVHQNQLNPTGVGINSYGKFNVYSDNKLGFSAGLMGRMKLSEYFDLFIQPGIHFTERILHFNHIEVGKTYNKPDPNNPYDPHFSSGTFTATEGSKTRAVKSTYLDLPLFIQLHGDRWFNTRPYVQAGFGYMANLQSNQNSQDDNEDGIFRLKSNNYNYQIETGISIYFNRFRLTPSVKGVFLLNNELIPDDIDTPQIWAGSVKSLKTRAILFSLKFE</sequence>
<name>A0A383U1W7_9FLAO</name>
<protein>
    <recommendedName>
        <fullName evidence="1">Outer membrane protein beta-barrel domain-containing protein</fullName>
    </recommendedName>
</protein>
<keyword evidence="3" id="KW-1185">Reference proteome</keyword>
<dbReference type="Proteomes" id="UP000262142">
    <property type="component" value="Unassembled WGS sequence"/>
</dbReference>
<dbReference type="EMBL" id="UNSC01000004">
    <property type="protein sequence ID" value="SZD72983.1"/>
    <property type="molecule type" value="Genomic_DNA"/>
</dbReference>
<dbReference type="AlphaFoldDB" id="A0A383U1W7"/>
<dbReference type="Pfam" id="PF13568">
    <property type="entry name" value="OMP_b-brl_2"/>
    <property type="match status" value="1"/>
</dbReference>
<gene>
    <name evidence="2" type="ORF">SAMEA104719789_01097</name>
</gene>
<feature type="domain" description="Outer membrane protein beta-barrel" evidence="1">
    <location>
        <begin position="36"/>
        <end position="240"/>
    </location>
</feature>
<evidence type="ECO:0000313" key="2">
    <source>
        <dbReference type="EMBL" id="SZD72983.1"/>
    </source>
</evidence>
<reference evidence="2 3" key="1">
    <citation type="submission" date="2018-09" db="EMBL/GenBank/DDBJ databases">
        <authorList>
            <consortium name="Pathogen Informatics"/>
        </authorList>
    </citation>
    <scope>NUCLEOTIDE SEQUENCE [LARGE SCALE GENOMIC DNA]</scope>
    <source>
        <strain evidence="2 3">OH-22767</strain>
    </source>
</reference>
<dbReference type="InterPro" id="IPR025665">
    <property type="entry name" value="Beta-barrel_OMP_2"/>
</dbReference>
<dbReference type="RefSeq" id="WP_119059403.1">
    <property type="nucleotide sequence ID" value="NZ_UNSC01000004.1"/>
</dbReference>
<proteinExistence type="predicted"/>